<dbReference type="InterPro" id="IPR000835">
    <property type="entry name" value="HTH_MarR-typ"/>
</dbReference>
<protein>
    <recommendedName>
        <fullName evidence="4">HTH marR-type domain-containing protein</fullName>
    </recommendedName>
</protein>
<comment type="caution">
    <text evidence="5">The sequence shown here is derived from an EMBL/GenBank/DDBJ whole genome shotgun (WGS) entry which is preliminary data.</text>
</comment>
<dbReference type="SUPFAM" id="SSF46785">
    <property type="entry name" value="Winged helix' DNA-binding domain"/>
    <property type="match status" value="1"/>
</dbReference>
<keyword evidence="1" id="KW-0805">Transcription regulation</keyword>
<evidence type="ECO:0000259" key="4">
    <source>
        <dbReference type="PROSITE" id="PS50995"/>
    </source>
</evidence>
<dbReference type="PROSITE" id="PS50995">
    <property type="entry name" value="HTH_MARR_2"/>
    <property type="match status" value="1"/>
</dbReference>
<keyword evidence="3" id="KW-0804">Transcription</keyword>
<evidence type="ECO:0000313" key="5">
    <source>
        <dbReference type="EMBL" id="PJC32432.1"/>
    </source>
</evidence>
<dbReference type="InterPro" id="IPR036390">
    <property type="entry name" value="WH_DNA-bd_sf"/>
</dbReference>
<dbReference type="Gene3D" id="1.10.10.10">
    <property type="entry name" value="Winged helix-like DNA-binding domain superfamily/Winged helix DNA-binding domain"/>
    <property type="match status" value="1"/>
</dbReference>
<proteinExistence type="predicted"/>
<name>A0A2M8EZG1_9BACT</name>
<accession>A0A2M8EZG1</accession>
<dbReference type="Pfam" id="PF01047">
    <property type="entry name" value="MarR"/>
    <property type="match status" value="1"/>
</dbReference>
<organism evidence="5 6">
    <name type="scientific">Candidatus Roizmanbacteria bacterium CG_4_9_14_0_2_um_filter_39_13</name>
    <dbReference type="NCBI Taxonomy" id="1974839"/>
    <lineage>
        <taxon>Bacteria</taxon>
        <taxon>Candidatus Roizmaniibacteriota</taxon>
    </lineage>
</organism>
<reference evidence="6" key="1">
    <citation type="submission" date="2017-09" db="EMBL/GenBank/DDBJ databases">
        <title>Depth-based differentiation of microbial function through sediment-hosted aquifers and enrichment of novel symbionts in the deep terrestrial subsurface.</title>
        <authorList>
            <person name="Probst A.J."/>
            <person name="Ladd B."/>
            <person name="Jarett J.K."/>
            <person name="Geller-Mcgrath D.E."/>
            <person name="Sieber C.M.K."/>
            <person name="Emerson J.B."/>
            <person name="Anantharaman K."/>
            <person name="Thomas B.C."/>
            <person name="Malmstrom R."/>
            <person name="Stieglmeier M."/>
            <person name="Klingl A."/>
            <person name="Woyke T."/>
            <person name="Ryan C.M."/>
            <person name="Banfield J.F."/>
        </authorList>
    </citation>
    <scope>NUCLEOTIDE SEQUENCE [LARGE SCALE GENOMIC DNA]</scope>
</reference>
<dbReference type="PANTHER" id="PTHR42756">
    <property type="entry name" value="TRANSCRIPTIONAL REGULATOR, MARR"/>
    <property type="match status" value="1"/>
</dbReference>
<evidence type="ECO:0000256" key="1">
    <source>
        <dbReference type="ARBA" id="ARBA00023015"/>
    </source>
</evidence>
<evidence type="ECO:0000256" key="2">
    <source>
        <dbReference type="ARBA" id="ARBA00023125"/>
    </source>
</evidence>
<dbReference type="GO" id="GO:0003677">
    <property type="term" value="F:DNA binding"/>
    <property type="evidence" value="ECO:0007669"/>
    <property type="project" value="UniProtKB-KW"/>
</dbReference>
<dbReference type="PRINTS" id="PR00598">
    <property type="entry name" value="HTHMARR"/>
</dbReference>
<keyword evidence="2" id="KW-0238">DNA-binding</keyword>
<evidence type="ECO:0000256" key="3">
    <source>
        <dbReference type="ARBA" id="ARBA00023163"/>
    </source>
</evidence>
<dbReference type="AlphaFoldDB" id="A0A2M8EZG1"/>
<gene>
    <name evidence="5" type="ORF">CO051_03270</name>
</gene>
<dbReference type="Proteomes" id="UP000231383">
    <property type="component" value="Unassembled WGS sequence"/>
</dbReference>
<dbReference type="PANTHER" id="PTHR42756:SF1">
    <property type="entry name" value="TRANSCRIPTIONAL REPRESSOR OF EMRAB OPERON"/>
    <property type="match status" value="1"/>
</dbReference>
<dbReference type="SMART" id="SM00347">
    <property type="entry name" value="HTH_MARR"/>
    <property type="match status" value="1"/>
</dbReference>
<sequence length="183" mass="20889">MCILNLGVLCFGFQTNIMIRLPNNDRMLTSAFKKLVGFSTEFDSYTLLRLQAKSYRLIKNSVSEVLSKNKLSVLDWSLIGILYKKPEGSRFVEISTIMGVEPPFVTELVTILKKKGFVKIEDDPEDKRAKCVLLTKKSTELIPLVENNIKESLSPLLEDISSSEFRGYQTTMEKLLHNLHKKK</sequence>
<dbReference type="EMBL" id="PFSC01000089">
    <property type="protein sequence ID" value="PJC32432.1"/>
    <property type="molecule type" value="Genomic_DNA"/>
</dbReference>
<feature type="domain" description="HTH marR-type" evidence="4">
    <location>
        <begin position="44"/>
        <end position="181"/>
    </location>
</feature>
<dbReference type="GO" id="GO:0003700">
    <property type="term" value="F:DNA-binding transcription factor activity"/>
    <property type="evidence" value="ECO:0007669"/>
    <property type="project" value="InterPro"/>
</dbReference>
<dbReference type="InterPro" id="IPR036388">
    <property type="entry name" value="WH-like_DNA-bd_sf"/>
</dbReference>
<evidence type="ECO:0000313" key="6">
    <source>
        <dbReference type="Proteomes" id="UP000231383"/>
    </source>
</evidence>